<dbReference type="PANTHER" id="PTHR45956:SF6">
    <property type="entry name" value="RUN DOMAIN-CONTAINING PROTEIN"/>
    <property type="match status" value="1"/>
</dbReference>
<dbReference type="InterPro" id="IPR037213">
    <property type="entry name" value="Run_dom_sf"/>
</dbReference>
<proteinExistence type="predicted"/>
<gene>
    <name evidence="4" type="ORF">BASA50_002915</name>
</gene>
<dbReference type="InterPro" id="IPR047335">
    <property type="entry name" value="RUFY1-3"/>
</dbReference>
<sequence>MVRPTDMDVTPVMSAAYTKPTALQKPLQQPQPDRDLEAQKLYGSFRDVLSRLVDEATLTNSLDQDNQHLTGLNEILERILLHGFRNRRQWLLNGGINRTITSADVWPFIQSTLESSSIVTSPTPSTPTSASPPLSITGFGSFSFTSSNRVCSSPSSPLFSTIQYNSPSTVAASNILSTVTAMTESTPELCTKKYLLMALMQQTLGDHIHLMSESSRLSQWYEPWAIMRNPDIITPISGMLQGLSQLEFNFYLKDECDSNDGYSSTMKEQPSVSQLLLGRGEEALKSGLAATWTAFGHVQSRVEAARGRLELSKPSDRSDSPDLIAARESIHKFSTDQQTLTQKLEEALENLSTERRSRLAVEVELVSVKMARDKEVARMRKEMGRLDNLVGVMRCTPSEAHEKLLQSQQEVEALKEKLERAKLVARISKEQLDKCYASANANLAGDDAFVNGEPIVEE</sequence>
<dbReference type="PANTHER" id="PTHR45956">
    <property type="entry name" value="RUN AND FYVE DOMAIN-CONTAINING PROTEIN 2-LIKE PROTEIN"/>
    <property type="match status" value="1"/>
</dbReference>
<dbReference type="EMBL" id="JAFCIX010000063">
    <property type="protein sequence ID" value="KAH6599573.1"/>
    <property type="molecule type" value="Genomic_DNA"/>
</dbReference>
<dbReference type="Proteomes" id="UP001648503">
    <property type="component" value="Unassembled WGS sequence"/>
</dbReference>
<accession>A0ABQ8FJX4</accession>
<evidence type="ECO:0000313" key="4">
    <source>
        <dbReference type="EMBL" id="KAH6599573.1"/>
    </source>
</evidence>
<evidence type="ECO:0000256" key="1">
    <source>
        <dbReference type="ARBA" id="ARBA00023054"/>
    </source>
</evidence>
<dbReference type="Pfam" id="PF02759">
    <property type="entry name" value="RUN"/>
    <property type="match status" value="1"/>
</dbReference>
<evidence type="ECO:0000259" key="3">
    <source>
        <dbReference type="PROSITE" id="PS50826"/>
    </source>
</evidence>
<keyword evidence="1 2" id="KW-0175">Coiled coil</keyword>
<feature type="coiled-coil region" evidence="2">
    <location>
        <begin position="401"/>
        <end position="431"/>
    </location>
</feature>
<protein>
    <recommendedName>
        <fullName evidence="3">RUN domain-containing protein</fullName>
    </recommendedName>
</protein>
<dbReference type="PROSITE" id="PS50826">
    <property type="entry name" value="RUN"/>
    <property type="match status" value="1"/>
</dbReference>
<feature type="domain" description="RUN" evidence="3">
    <location>
        <begin position="63"/>
        <end position="255"/>
    </location>
</feature>
<dbReference type="InterPro" id="IPR004012">
    <property type="entry name" value="Run_dom"/>
</dbReference>
<dbReference type="SMART" id="SM00593">
    <property type="entry name" value="RUN"/>
    <property type="match status" value="1"/>
</dbReference>
<organism evidence="4 5">
    <name type="scientific">Batrachochytrium salamandrivorans</name>
    <dbReference type="NCBI Taxonomy" id="1357716"/>
    <lineage>
        <taxon>Eukaryota</taxon>
        <taxon>Fungi</taxon>
        <taxon>Fungi incertae sedis</taxon>
        <taxon>Chytridiomycota</taxon>
        <taxon>Chytridiomycota incertae sedis</taxon>
        <taxon>Chytridiomycetes</taxon>
        <taxon>Rhizophydiales</taxon>
        <taxon>Rhizophydiales incertae sedis</taxon>
        <taxon>Batrachochytrium</taxon>
    </lineage>
</organism>
<comment type="caution">
    <text evidence="4">The sequence shown here is derived from an EMBL/GenBank/DDBJ whole genome shotgun (WGS) entry which is preliminary data.</text>
</comment>
<evidence type="ECO:0000313" key="5">
    <source>
        <dbReference type="Proteomes" id="UP001648503"/>
    </source>
</evidence>
<evidence type="ECO:0000256" key="2">
    <source>
        <dbReference type="SAM" id="Coils"/>
    </source>
</evidence>
<reference evidence="4 5" key="1">
    <citation type="submission" date="2021-02" db="EMBL/GenBank/DDBJ databases">
        <title>Variation within the Batrachochytrium salamandrivorans European outbreak.</title>
        <authorList>
            <person name="Kelly M."/>
            <person name="Pasmans F."/>
            <person name="Shea T.P."/>
            <person name="Munoz J.F."/>
            <person name="Carranza S."/>
            <person name="Cuomo C.A."/>
            <person name="Martel A."/>
        </authorList>
    </citation>
    <scope>NUCLEOTIDE SEQUENCE [LARGE SCALE GENOMIC DNA]</scope>
    <source>
        <strain evidence="4 5">AMFP18/2</strain>
    </source>
</reference>
<dbReference type="Gene3D" id="1.20.58.900">
    <property type="match status" value="1"/>
</dbReference>
<dbReference type="SUPFAM" id="SSF140741">
    <property type="entry name" value="RUN domain-like"/>
    <property type="match status" value="1"/>
</dbReference>
<name>A0ABQ8FJX4_9FUNG</name>
<keyword evidence="5" id="KW-1185">Reference proteome</keyword>